<keyword evidence="5" id="KW-0378">Hydrolase</keyword>
<keyword evidence="12" id="KW-1185">Reference proteome</keyword>
<dbReference type="GO" id="GO:0071555">
    <property type="term" value="P:cell wall organization"/>
    <property type="evidence" value="ECO:0007669"/>
    <property type="project" value="UniProtKB-KW"/>
</dbReference>
<feature type="compositionally biased region" description="Low complexity" evidence="8">
    <location>
        <begin position="361"/>
        <end position="373"/>
    </location>
</feature>
<gene>
    <name evidence="11" type="ORF">CANTADRAFT_50229</name>
</gene>
<evidence type="ECO:0000313" key="11">
    <source>
        <dbReference type="EMBL" id="ODV79694.1"/>
    </source>
</evidence>
<dbReference type="RefSeq" id="XP_020064816.1">
    <property type="nucleotide sequence ID" value="XM_020209802.1"/>
</dbReference>
<evidence type="ECO:0000256" key="6">
    <source>
        <dbReference type="ARBA" id="ARBA00023295"/>
    </source>
</evidence>
<evidence type="ECO:0000256" key="8">
    <source>
        <dbReference type="SAM" id="MobiDB-lite"/>
    </source>
</evidence>
<proteinExistence type="inferred from homology"/>
<evidence type="ECO:0000256" key="3">
    <source>
        <dbReference type="ARBA" id="ARBA00012780"/>
    </source>
</evidence>
<feature type="domain" description="Cell wall protein YJL171C/Tos1 C-terminal" evidence="9">
    <location>
        <begin position="113"/>
        <end position="346"/>
    </location>
</feature>
<dbReference type="Proteomes" id="UP000094285">
    <property type="component" value="Unassembled WGS sequence"/>
</dbReference>
<evidence type="ECO:0000256" key="4">
    <source>
        <dbReference type="ARBA" id="ARBA00022729"/>
    </source>
</evidence>
<evidence type="ECO:0000259" key="10">
    <source>
        <dbReference type="Pfam" id="PF10290"/>
    </source>
</evidence>
<sequence length="404" mass="43260">MRIDTLVLAAGIANGVQGASSHFGNFRRASEPQSNVLQFQNFGYSGRYQMVAELNDVDSDSCSCALSNEPVAFSGVNSPINEEVSVHFRGPLVLSQFAVYVADNFVHGQNSSSDWSRIAYYDGSSSAAENVTFLTTAGDDSKCLGKALTYAGTKGTDKASSATVLPENVLLNSNDEYSIFSNITCQSLGLNNDCGVYRSGIPAYHGFYGTVKTFLFEFTMPNDTTSDTSISNYNMPAIWLLNAHIPRTAQYSLDANCSCWRSGCGEFDIFEVKNTTQAGQLFTTIHDYQGTGDIETGIQIDGFIPRKYNETVKGGVSFDSKGNTVVWVSNSTSFGSTIKASDLNGWVSGAGTPVTEQLASASLAPASSSNTRSSSKKNDGTVANPNSVLNRIAIGLVSGLIWFF</sequence>
<accession>A0A1E4SJL6</accession>
<feature type="region of interest" description="Disordered" evidence="8">
    <location>
        <begin position="361"/>
        <end position="382"/>
    </location>
</feature>
<protein>
    <recommendedName>
        <fullName evidence="3">glucan endo-1,3-beta-D-glucosidase</fullName>
        <ecNumber evidence="3">3.2.1.39</ecNumber>
    </recommendedName>
</protein>
<evidence type="ECO:0000256" key="2">
    <source>
        <dbReference type="ARBA" id="ARBA00006055"/>
    </source>
</evidence>
<dbReference type="GeneID" id="30983938"/>
<dbReference type="InterPro" id="IPR018805">
    <property type="entry name" value="YJL171C/Tos1_C"/>
</dbReference>
<organism evidence="11 12">
    <name type="scientific">Suhomyces tanzawaensis NRRL Y-17324</name>
    <dbReference type="NCBI Taxonomy" id="984487"/>
    <lineage>
        <taxon>Eukaryota</taxon>
        <taxon>Fungi</taxon>
        <taxon>Dikarya</taxon>
        <taxon>Ascomycota</taxon>
        <taxon>Saccharomycotina</taxon>
        <taxon>Pichiomycetes</taxon>
        <taxon>Debaryomycetaceae</taxon>
        <taxon>Suhomyces</taxon>
    </lineage>
</organism>
<evidence type="ECO:0000256" key="5">
    <source>
        <dbReference type="ARBA" id="ARBA00022801"/>
    </source>
</evidence>
<comment type="similarity">
    <text evidence="2">Belongs to the PGA52 family.</text>
</comment>
<dbReference type="PANTHER" id="PTHR31737">
    <property type="entry name" value="PROTEIN TOS1"/>
    <property type="match status" value="1"/>
</dbReference>
<comment type="catalytic activity">
    <reaction evidence="1">
        <text>Hydrolysis of (1-&gt;3)-beta-D-glucosidic linkages in (1-&gt;3)-beta-D-glucans.</text>
        <dbReference type="EC" id="3.2.1.39"/>
    </reaction>
</comment>
<keyword evidence="7" id="KW-0961">Cell wall biogenesis/degradation</keyword>
<dbReference type="AlphaFoldDB" id="A0A1E4SJL6"/>
<keyword evidence="4" id="KW-0732">Signal</keyword>
<dbReference type="GO" id="GO:0009277">
    <property type="term" value="C:fungal-type cell wall"/>
    <property type="evidence" value="ECO:0007669"/>
    <property type="project" value="EnsemblFungi"/>
</dbReference>
<evidence type="ECO:0000256" key="1">
    <source>
        <dbReference type="ARBA" id="ARBA00000382"/>
    </source>
</evidence>
<reference evidence="12" key="1">
    <citation type="submission" date="2016-05" db="EMBL/GenBank/DDBJ databases">
        <title>Comparative genomics of biotechnologically important yeasts.</title>
        <authorList>
            <consortium name="DOE Joint Genome Institute"/>
            <person name="Riley R."/>
            <person name="Haridas S."/>
            <person name="Wolfe K.H."/>
            <person name="Lopes M.R."/>
            <person name="Hittinger C.T."/>
            <person name="Goker M."/>
            <person name="Salamov A."/>
            <person name="Wisecaver J."/>
            <person name="Long T.M."/>
            <person name="Aerts A.L."/>
            <person name="Barry K."/>
            <person name="Choi C."/>
            <person name="Clum A."/>
            <person name="Coughlan A.Y."/>
            <person name="Deshpande S."/>
            <person name="Douglass A.P."/>
            <person name="Hanson S.J."/>
            <person name="Klenk H.-P."/>
            <person name="Labutti K."/>
            <person name="Lapidus A."/>
            <person name="Lindquist E."/>
            <person name="Lipzen A."/>
            <person name="Meier-Kolthoff J.P."/>
            <person name="Ohm R.A."/>
            <person name="Otillar R.P."/>
            <person name="Pangilinan J."/>
            <person name="Peng Y."/>
            <person name="Rokas A."/>
            <person name="Rosa C.A."/>
            <person name="Scheuner C."/>
            <person name="Sibirny A.A."/>
            <person name="Slot J.C."/>
            <person name="Stielow J.B."/>
            <person name="Sun H."/>
            <person name="Kurtzman C.P."/>
            <person name="Blackwell M."/>
            <person name="Grigoriev I.V."/>
            <person name="Jeffries T.W."/>
        </authorList>
    </citation>
    <scope>NUCLEOTIDE SEQUENCE [LARGE SCALE GENOMIC DNA]</scope>
    <source>
        <strain evidence="12">NRRL Y-17324</strain>
    </source>
</reference>
<dbReference type="Pfam" id="PF10290">
    <property type="entry name" value="YJL171C_Tos1_N"/>
    <property type="match status" value="1"/>
</dbReference>
<dbReference type="STRING" id="984487.A0A1E4SJL6"/>
<dbReference type="EMBL" id="KV453911">
    <property type="protein sequence ID" value="ODV79694.1"/>
    <property type="molecule type" value="Genomic_DNA"/>
</dbReference>
<name>A0A1E4SJL6_9ASCO</name>
<dbReference type="Pfam" id="PF10287">
    <property type="entry name" value="YJL171C_Tos1_C"/>
    <property type="match status" value="1"/>
</dbReference>
<evidence type="ECO:0000313" key="12">
    <source>
        <dbReference type="Proteomes" id="UP000094285"/>
    </source>
</evidence>
<dbReference type="EC" id="3.2.1.39" evidence="3"/>
<feature type="domain" description="Cell wall protein YJL171C/Tos1 N-terminal" evidence="10">
    <location>
        <begin position="37"/>
        <end position="101"/>
    </location>
</feature>
<evidence type="ECO:0000259" key="9">
    <source>
        <dbReference type="Pfam" id="PF10287"/>
    </source>
</evidence>
<keyword evidence="6" id="KW-0326">Glycosidase</keyword>
<dbReference type="OrthoDB" id="118256at2759"/>
<dbReference type="InterPro" id="IPR018807">
    <property type="entry name" value="YJL171C/Tos1_N"/>
</dbReference>
<dbReference type="PANTHER" id="PTHR31737:SF3">
    <property type="entry name" value="CELL WALL PROTEIN YJL171C"/>
    <property type="match status" value="1"/>
</dbReference>
<dbReference type="GO" id="GO:0042973">
    <property type="term" value="F:glucan endo-1,3-beta-D-glucosidase activity"/>
    <property type="evidence" value="ECO:0007669"/>
    <property type="project" value="UniProtKB-EC"/>
</dbReference>
<evidence type="ECO:0000256" key="7">
    <source>
        <dbReference type="ARBA" id="ARBA00023316"/>
    </source>
</evidence>